<sequence length="79" mass="8279">MVTFNNLLNQMQTCCRKGYSPACCRRCKGRGSAGTCGKIMIGAGGKSVKDNQPYGPLAQNGPVYANPSGLVRGIKPKSA</sequence>
<dbReference type="AlphaFoldDB" id="A0A9P8UR29"/>
<keyword evidence="2" id="KW-1185">Reference proteome</keyword>
<accession>A0A9P8UR29</accession>
<comment type="caution">
    <text evidence="1">The sequence shown here is derived from an EMBL/GenBank/DDBJ whole genome shotgun (WGS) entry which is preliminary data.</text>
</comment>
<proteinExistence type="predicted"/>
<dbReference type="EMBL" id="JAGPXC010000002">
    <property type="protein sequence ID" value="KAH6656803.1"/>
    <property type="molecule type" value="Genomic_DNA"/>
</dbReference>
<reference evidence="1" key="1">
    <citation type="journal article" date="2021" name="Nat. Commun.">
        <title>Genetic determinants of endophytism in the Arabidopsis root mycobiome.</title>
        <authorList>
            <person name="Mesny F."/>
            <person name="Miyauchi S."/>
            <person name="Thiergart T."/>
            <person name="Pickel B."/>
            <person name="Atanasova L."/>
            <person name="Karlsson M."/>
            <person name="Huettel B."/>
            <person name="Barry K.W."/>
            <person name="Haridas S."/>
            <person name="Chen C."/>
            <person name="Bauer D."/>
            <person name="Andreopoulos W."/>
            <person name="Pangilinan J."/>
            <person name="LaButti K."/>
            <person name="Riley R."/>
            <person name="Lipzen A."/>
            <person name="Clum A."/>
            <person name="Drula E."/>
            <person name="Henrissat B."/>
            <person name="Kohler A."/>
            <person name="Grigoriev I.V."/>
            <person name="Martin F.M."/>
            <person name="Hacquard S."/>
        </authorList>
    </citation>
    <scope>NUCLEOTIDE SEQUENCE</scope>
    <source>
        <strain evidence="1">MPI-SDFR-AT-0073</strain>
    </source>
</reference>
<dbReference type="GeneID" id="70130788"/>
<dbReference type="RefSeq" id="XP_045961037.1">
    <property type="nucleotide sequence ID" value="XM_046101896.1"/>
</dbReference>
<protein>
    <submittedName>
        <fullName evidence="1">Uncharacterized protein</fullName>
    </submittedName>
</protein>
<name>A0A9P8UR29_9PEZI</name>
<evidence type="ECO:0000313" key="1">
    <source>
        <dbReference type="EMBL" id="KAH6656803.1"/>
    </source>
</evidence>
<gene>
    <name evidence="1" type="ORF">BKA67DRAFT_553213</name>
</gene>
<dbReference type="Proteomes" id="UP000758603">
    <property type="component" value="Unassembled WGS sequence"/>
</dbReference>
<evidence type="ECO:0000313" key="2">
    <source>
        <dbReference type="Proteomes" id="UP000758603"/>
    </source>
</evidence>
<organism evidence="1 2">
    <name type="scientific">Truncatella angustata</name>
    <dbReference type="NCBI Taxonomy" id="152316"/>
    <lineage>
        <taxon>Eukaryota</taxon>
        <taxon>Fungi</taxon>
        <taxon>Dikarya</taxon>
        <taxon>Ascomycota</taxon>
        <taxon>Pezizomycotina</taxon>
        <taxon>Sordariomycetes</taxon>
        <taxon>Xylariomycetidae</taxon>
        <taxon>Amphisphaeriales</taxon>
        <taxon>Sporocadaceae</taxon>
        <taxon>Truncatella</taxon>
    </lineage>
</organism>